<keyword evidence="2" id="KW-0090">Biological rhythms</keyword>
<dbReference type="Proteomes" id="UP000410492">
    <property type="component" value="Unassembled WGS sequence"/>
</dbReference>
<evidence type="ECO:0000256" key="4">
    <source>
        <dbReference type="SAM" id="SignalP"/>
    </source>
</evidence>
<accession>A0A653DBC7</accession>
<dbReference type="GO" id="GO:0005615">
    <property type="term" value="C:extracellular space"/>
    <property type="evidence" value="ECO:0007669"/>
    <property type="project" value="TreeGrafter"/>
</dbReference>
<sequence>MSDQNRCFVFLIVVSVLIGVLDALEDLPEGFPRCHRHDPEMEKCLLAATETVRPFVLTGVPDFMPGIQNFSIPRISVKDGNEALNYKAELHNLTMYGLEDYKFNRYYYNPENGTFLINVQLPHLFLKGRYILNGRIFFAPLKGNGDFHVNITDSSCAVFHTVDIVKKNGTDFMQPTKTLPKMRVGKIIDYEFDGLFKDNKDLELLARQVIHENLMVIVDELLPTVEQVLGALFDELIFKSVTRIPYDKLYPK</sequence>
<gene>
    <name evidence="5" type="ORF">CALMAC_LOCUS15959</name>
</gene>
<reference evidence="5 6" key="1">
    <citation type="submission" date="2019-01" db="EMBL/GenBank/DDBJ databases">
        <authorList>
            <person name="Sayadi A."/>
        </authorList>
    </citation>
    <scope>NUCLEOTIDE SEQUENCE [LARGE SCALE GENOMIC DNA]</scope>
</reference>
<feature type="chain" id="PRO_5024987559" description="Protein takeout" evidence="4">
    <location>
        <begin position="24"/>
        <end position="252"/>
    </location>
</feature>
<dbReference type="EMBL" id="CAACVG010011069">
    <property type="protein sequence ID" value="VEN57308.1"/>
    <property type="molecule type" value="Genomic_DNA"/>
</dbReference>
<dbReference type="Gene3D" id="3.15.10.30">
    <property type="entry name" value="Haemolymph juvenile hormone binding protein"/>
    <property type="match status" value="1"/>
</dbReference>
<dbReference type="FunFam" id="3.15.10.30:FF:000001">
    <property type="entry name" value="Takeout-like protein 1"/>
    <property type="match status" value="1"/>
</dbReference>
<comment type="similarity">
    <text evidence="3">Belongs to the TO family.</text>
</comment>
<dbReference type="GO" id="GO:0007623">
    <property type="term" value="P:circadian rhythm"/>
    <property type="evidence" value="ECO:0007669"/>
    <property type="project" value="UniProtKB-ARBA"/>
</dbReference>
<dbReference type="Pfam" id="PF06585">
    <property type="entry name" value="JHBP"/>
    <property type="match status" value="1"/>
</dbReference>
<dbReference type="PANTHER" id="PTHR11008:SF32">
    <property type="entry name" value="CIRCADIAN CLOCK-CONTROLLED PROTEIN DAYWAKE-RELATED"/>
    <property type="match status" value="1"/>
</dbReference>
<keyword evidence="1 4" id="KW-0732">Signal</keyword>
<evidence type="ECO:0000256" key="1">
    <source>
        <dbReference type="ARBA" id="ARBA00022729"/>
    </source>
</evidence>
<dbReference type="InterPro" id="IPR038606">
    <property type="entry name" value="To_sf"/>
</dbReference>
<name>A0A653DBC7_CALMS</name>
<dbReference type="PANTHER" id="PTHR11008">
    <property type="entry name" value="PROTEIN TAKEOUT-LIKE PROTEIN"/>
    <property type="match status" value="1"/>
</dbReference>
<feature type="signal peptide" evidence="4">
    <location>
        <begin position="1"/>
        <end position="23"/>
    </location>
</feature>
<evidence type="ECO:0000256" key="3">
    <source>
        <dbReference type="ARBA" id="ARBA00060902"/>
    </source>
</evidence>
<dbReference type="OrthoDB" id="7419171at2759"/>
<dbReference type="AlphaFoldDB" id="A0A653DBC7"/>
<dbReference type="SMART" id="SM00700">
    <property type="entry name" value="JHBP"/>
    <property type="match status" value="1"/>
</dbReference>
<keyword evidence="6" id="KW-1185">Reference proteome</keyword>
<evidence type="ECO:0008006" key="7">
    <source>
        <dbReference type="Google" id="ProtNLM"/>
    </source>
</evidence>
<evidence type="ECO:0000313" key="5">
    <source>
        <dbReference type="EMBL" id="VEN57308.1"/>
    </source>
</evidence>
<evidence type="ECO:0000256" key="2">
    <source>
        <dbReference type="ARBA" id="ARBA00023108"/>
    </source>
</evidence>
<protein>
    <recommendedName>
        <fullName evidence="7">Protein takeout</fullName>
    </recommendedName>
</protein>
<evidence type="ECO:0000313" key="6">
    <source>
        <dbReference type="Proteomes" id="UP000410492"/>
    </source>
</evidence>
<organism evidence="5 6">
    <name type="scientific">Callosobruchus maculatus</name>
    <name type="common">Southern cowpea weevil</name>
    <name type="synonym">Pulse bruchid</name>
    <dbReference type="NCBI Taxonomy" id="64391"/>
    <lineage>
        <taxon>Eukaryota</taxon>
        <taxon>Metazoa</taxon>
        <taxon>Ecdysozoa</taxon>
        <taxon>Arthropoda</taxon>
        <taxon>Hexapoda</taxon>
        <taxon>Insecta</taxon>
        <taxon>Pterygota</taxon>
        <taxon>Neoptera</taxon>
        <taxon>Endopterygota</taxon>
        <taxon>Coleoptera</taxon>
        <taxon>Polyphaga</taxon>
        <taxon>Cucujiformia</taxon>
        <taxon>Chrysomeloidea</taxon>
        <taxon>Chrysomelidae</taxon>
        <taxon>Bruchinae</taxon>
        <taxon>Bruchini</taxon>
        <taxon>Callosobruchus</taxon>
    </lineage>
</organism>
<proteinExistence type="inferred from homology"/>
<dbReference type="InterPro" id="IPR010562">
    <property type="entry name" value="Haemolymph_juvenile_hormone-bd"/>
</dbReference>